<keyword evidence="2 5" id="KW-0479">Metal-binding</keyword>
<evidence type="ECO:0000256" key="5">
    <source>
        <dbReference type="PIRSR" id="PIRSR604294-1"/>
    </source>
</evidence>
<dbReference type="GO" id="GO:0016121">
    <property type="term" value="P:carotene catabolic process"/>
    <property type="evidence" value="ECO:0007669"/>
    <property type="project" value="TreeGrafter"/>
</dbReference>
<proteinExistence type="inferred from homology"/>
<keyword evidence="7" id="KW-1185">Reference proteome</keyword>
<dbReference type="Proteomes" id="UP000664169">
    <property type="component" value="Unassembled WGS sequence"/>
</dbReference>
<evidence type="ECO:0000256" key="2">
    <source>
        <dbReference type="ARBA" id="ARBA00022723"/>
    </source>
</evidence>
<organism evidence="6 7">
    <name type="scientific">Gomphillus americanus</name>
    <dbReference type="NCBI Taxonomy" id="1940652"/>
    <lineage>
        <taxon>Eukaryota</taxon>
        <taxon>Fungi</taxon>
        <taxon>Dikarya</taxon>
        <taxon>Ascomycota</taxon>
        <taxon>Pezizomycotina</taxon>
        <taxon>Lecanoromycetes</taxon>
        <taxon>OSLEUM clade</taxon>
        <taxon>Ostropomycetidae</taxon>
        <taxon>Ostropales</taxon>
        <taxon>Graphidaceae</taxon>
        <taxon>Gomphilloideae</taxon>
        <taxon>Gomphillus</taxon>
    </lineage>
</organism>
<comment type="cofactor">
    <cofactor evidence="5">
        <name>Fe(2+)</name>
        <dbReference type="ChEBI" id="CHEBI:29033"/>
    </cofactor>
    <text evidence="5">Binds 1 Fe(2+) ion per subunit.</text>
</comment>
<evidence type="ECO:0000256" key="1">
    <source>
        <dbReference type="ARBA" id="ARBA00006787"/>
    </source>
</evidence>
<keyword evidence="3" id="KW-0560">Oxidoreductase</keyword>
<accession>A0A8H3HXG0</accession>
<feature type="binding site" evidence="5">
    <location>
        <position position="582"/>
    </location>
    <ligand>
        <name>Fe cation</name>
        <dbReference type="ChEBI" id="CHEBI:24875"/>
        <note>catalytic</note>
    </ligand>
</feature>
<keyword evidence="4 5" id="KW-0408">Iron</keyword>
<evidence type="ECO:0000313" key="6">
    <source>
        <dbReference type="EMBL" id="CAF9906457.1"/>
    </source>
</evidence>
<dbReference type="OrthoDB" id="407010at2759"/>
<dbReference type="GO" id="GO:0010436">
    <property type="term" value="F:carotenoid dioxygenase activity"/>
    <property type="evidence" value="ECO:0007669"/>
    <property type="project" value="TreeGrafter"/>
</dbReference>
<evidence type="ECO:0000313" key="7">
    <source>
        <dbReference type="Proteomes" id="UP000664169"/>
    </source>
</evidence>
<dbReference type="AlphaFoldDB" id="A0A8H3HXG0"/>
<feature type="binding site" evidence="5">
    <location>
        <position position="293"/>
    </location>
    <ligand>
        <name>Fe cation</name>
        <dbReference type="ChEBI" id="CHEBI:24875"/>
        <note>catalytic</note>
    </ligand>
</feature>
<dbReference type="EMBL" id="CAJPDQ010000003">
    <property type="protein sequence ID" value="CAF9906457.1"/>
    <property type="molecule type" value="Genomic_DNA"/>
</dbReference>
<evidence type="ECO:0008006" key="8">
    <source>
        <dbReference type="Google" id="ProtNLM"/>
    </source>
</evidence>
<comment type="caution">
    <text evidence="6">The sequence shown here is derived from an EMBL/GenBank/DDBJ whole genome shotgun (WGS) entry which is preliminary data.</text>
</comment>
<reference evidence="6" key="1">
    <citation type="submission" date="2021-03" db="EMBL/GenBank/DDBJ databases">
        <authorList>
            <person name="Tagirdzhanova G."/>
        </authorList>
    </citation>
    <scope>NUCLEOTIDE SEQUENCE</scope>
</reference>
<gene>
    <name evidence="6" type="ORF">GOMPHAMPRED_004716</name>
</gene>
<sequence length="601" mass="66188">MATATTTTTSSPQNTRLQEKLASSTIQSSRNGSTTLASHYKDWPNTIGFETEYEQHTPVTLNVKGTIPAYAAGILFRTGPGTYKVTTNDGKVVEAHHWFDGFSVTHRFQLYEPTNGNENITKITYNSRRTCDGLIQKIKETGRVQEFGFAQKRDPCQSYFQKLMSTFLAATGTDSKDIALSNVGVALSVNMPGMTKSDSGVTTLTARTDANKYLKIDPETLEPAGACDQTVLHSDLKGPLSGTHAKVDPVTGDIFNYNLEFGRKAVYRVFQVSKATGETTILAKLEAPAAYLHSILLTEHTVILCVWNSYITHMGLSMLWNKNVLDSIAPLDPSGKAHWYVIDRTSARKGLIATFTTDPFFCFHTINAYEKPNEKDPGTVDIIADLVGYDDLSMLKSFYYSILTSSNATEEKVGGRKRATFRSYELPSIILPNSSGKKASNTKSRSGSKIHQAPFDHSMDLPTINPALYTHPYRYYYGITDHGKSSFADGLGKYDKRSGKAIIWREHAQTAGEPIFIPHPDADPFKEEDEDKGVLLSVVCDGIRELSYLLVLDAKTFKEVGRAEMEASKEGEVKKVVGFGFHGTHVKALTGEKAVKISAGD</sequence>
<dbReference type="PANTHER" id="PTHR10543:SF24">
    <property type="entry name" value="CAROTENOID ISOMEROOXYGENASE"/>
    <property type="match status" value="1"/>
</dbReference>
<name>A0A8H3HXG0_9LECA</name>
<dbReference type="GO" id="GO:0046872">
    <property type="term" value="F:metal ion binding"/>
    <property type="evidence" value="ECO:0007669"/>
    <property type="project" value="UniProtKB-KW"/>
</dbReference>
<protein>
    <recommendedName>
        <fullName evidence="8">Carotenoid oxygenase</fullName>
    </recommendedName>
</protein>
<feature type="binding site" evidence="5">
    <location>
        <position position="244"/>
    </location>
    <ligand>
        <name>Fe cation</name>
        <dbReference type="ChEBI" id="CHEBI:24875"/>
        <note>catalytic</note>
    </ligand>
</feature>
<dbReference type="InterPro" id="IPR004294">
    <property type="entry name" value="Carotenoid_Oase"/>
</dbReference>
<dbReference type="PANTHER" id="PTHR10543">
    <property type="entry name" value="BETA-CAROTENE DIOXYGENASE"/>
    <property type="match status" value="1"/>
</dbReference>
<feature type="binding site" evidence="5">
    <location>
        <position position="364"/>
    </location>
    <ligand>
        <name>Fe cation</name>
        <dbReference type="ChEBI" id="CHEBI:24875"/>
        <note>catalytic</note>
    </ligand>
</feature>
<dbReference type="Pfam" id="PF03055">
    <property type="entry name" value="RPE65"/>
    <property type="match status" value="1"/>
</dbReference>
<comment type="similarity">
    <text evidence="1">Belongs to the carotenoid oxygenase family.</text>
</comment>
<evidence type="ECO:0000256" key="3">
    <source>
        <dbReference type="ARBA" id="ARBA00023002"/>
    </source>
</evidence>
<evidence type="ECO:0000256" key="4">
    <source>
        <dbReference type="ARBA" id="ARBA00023004"/>
    </source>
</evidence>